<dbReference type="EMBL" id="JAKGSG010000021">
    <property type="protein sequence ID" value="MCF4120455.1"/>
    <property type="molecule type" value="Genomic_DNA"/>
</dbReference>
<sequence length="541" mass="52977">MTTSENSGPKTGTATSPELDEDLDITKVRIGTVPGNASPGSAASSAGSTGAGEIPEPAAVQEKTTAERVDDLARPKTATGPGSTESPDGAARTEPEPGPKAPQTPAPGSGPTESKAAESKPAAEASSALKPAAPTPAPPTPAVPTPAAHESAPTPGTSPSGLSSPVPPSAPPTGSSSSSSTSGVPVQGGIWRSAYAAGDSSPAATAPSTSAPGPAAVNGSASGRTAVPPVPPPPAANPFSTVPTSAASGKGLPGRSAADAVPGTAPATVGASPVREPWNRPVQQSTSNDVPAVEGEGDEASSPLADAAAGVKAGAVKAAAAALAAARSAAKKVSSVLPESSTDDETPAPPPPGSRPEMHYAAGGVRGTAVPVGVPVGVPGVGTPGGIPGAMPGAGGVPRPGAVPPGAPQPQSGQLPRVPAGPRRVRLAVSRVDPWSVMKLAFLLSVAVAIMVVVATGVFWSVLNSLGVFVRVEEFVANAIGPQYDVTNLTQYFEMNRWLSLATLVAICNIILTTALATLMAFLYNITAALVGGVHMTLTDD</sequence>
<feature type="transmembrane region" description="Helical" evidence="2">
    <location>
        <begin position="440"/>
        <end position="463"/>
    </location>
</feature>
<dbReference type="InterPro" id="IPR021949">
    <property type="entry name" value="DUF3566_TM"/>
</dbReference>
<feature type="compositionally biased region" description="Low complexity" evidence="1">
    <location>
        <begin position="193"/>
        <end position="216"/>
    </location>
</feature>
<feature type="compositionally biased region" description="Low complexity" evidence="1">
    <location>
        <begin position="35"/>
        <end position="52"/>
    </location>
</feature>
<comment type="caution">
    <text evidence="4">The sequence shown here is derived from an EMBL/GenBank/DDBJ whole genome shotgun (WGS) entry which is preliminary data.</text>
</comment>
<feature type="region of interest" description="Disordered" evidence="1">
    <location>
        <begin position="1"/>
        <end position="303"/>
    </location>
</feature>
<feature type="region of interest" description="Disordered" evidence="1">
    <location>
        <begin position="333"/>
        <end position="361"/>
    </location>
</feature>
<name>A0AA41QCU5_9MICO</name>
<feature type="region of interest" description="Disordered" evidence="1">
    <location>
        <begin position="392"/>
        <end position="419"/>
    </location>
</feature>
<accession>A0AA41QCU5</accession>
<reference evidence="4" key="1">
    <citation type="submission" date="2022-01" db="EMBL/GenBank/DDBJ databases">
        <title>Antribacter sp. nov., isolated from Guizhou of China.</title>
        <authorList>
            <person name="Chengliang C."/>
            <person name="Ya Z."/>
        </authorList>
    </citation>
    <scope>NUCLEOTIDE SEQUENCE</scope>
    <source>
        <strain evidence="4">KLBMP 9083</strain>
    </source>
</reference>
<feature type="compositionally biased region" description="Basic and acidic residues" evidence="1">
    <location>
        <begin position="64"/>
        <end position="74"/>
    </location>
</feature>
<organism evidence="4 5">
    <name type="scientific">Antribacter soli</name>
    <dbReference type="NCBI Taxonomy" id="2910976"/>
    <lineage>
        <taxon>Bacteria</taxon>
        <taxon>Bacillati</taxon>
        <taxon>Actinomycetota</taxon>
        <taxon>Actinomycetes</taxon>
        <taxon>Micrococcales</taxon>
        <taxon>Promicromonosporaceae</taxon>
        <taxon>Antribacter</taxon>
    </lineage>
</organism>
<dbReference type="AlphaFoldDB" id="A0AA41QCU5"/>
<dbReference type="Proteomes" id="UP001165405">
    <property type="component" value="Unassembled WGS sequence"/>
</dbReference>
<feature type="compositionally biased region" description="Low complexity" evidence="1">
    <location>
        <begin position="119"/>
        <end position="132"/>
    </location>
</feature>
<gene>
    <name evidence="4" type="ORF">L1785_05630</name>
</gene>
<feature type="compositionally biased region" description="Low complexity" evidence="1">
    <location>
        <begin position="172"/>
        <end position="185"/>
    </location>
</feature>
<proteinExistence type="predicted"/>
<protein>
    <submittedName>
        <fullName evidence="4">DUF3566 domain-containing protein</fullName>
    </submittedName>
</protein>
<keyword evidence="2" id="KW-1133">Transmembrane helix</keyword>
<feature type="compositionally biased region" description="Pro residues" evidence="1">
    <location>
        <begin position="133"/>
        <end position="144"/>
    </location>
</feature>
<feature type="compositionally biased region" description="Low complexity" evidence="1">
    <location>
        <begin position="145"/>
        <end position="164"/>
    </location>
</feature>
<feature type="domain" description="DUF3566" evidence="3">
    <location>
        <begin position="422"/>
        <end position="540"/>
    </location>
</feature>
<evidence type="ECO:0000313" key="4">
    <source>
        <dbReference type="EMBL" id="MCF4120455.1"/>
    </source>
</evidence>
<dbReference type="Pfam" id="PF12089">
    <property type="entry name" value="DUF3566"/>
    <property type="match status" value="1"/>
</dbReference>
<keyword evidence="2" id="KW-0812">Transmembrane</keyword>
<keyword evidence="5" id="KW-1185">Reference proteome</keyword>
<feature type="compositionally biased region" description="Polar residues" evidence="1">
    <location>
        <begin position="1"/>
        <end position="16"/>
    </location>
</feature>
<evidence type="ECO:0000259" key="3">
    <source>
        <dbReference type="Pfam" id="PF12089"/>
    </source>
</evidence>
<dbReference type="RefSeq" id="WP_236088225.1">
    <property type="nucleotide sequence ID" value="NZ_JAKGSG010000021.1"/>
</dbReference>
<evidence type="ECO:0000256" key="2">
    <source>
        <dbReference type="SAM" id="Phobius"/>
    </source>
</evidence>
<feature type="transmembrane region" description="Helical" evidence="2">
    <location>
        <begin position="498"/>
        <end position="526"/>
    </location>
</feature>
<keyword evidence="2" id="KW-0472">Membrane</keyword>
<evidence type="ECO:0000256" key="1">
    <source>
        <dbReference type="SAM" id="MobiDB-lite"/>
    </source>
</evidence>
<evidence type="ECO:0000313" key="5">
    <source>
        <dbReference type="Proteomes" id="UP001165405"/>
    </source>
</evidence>